<feature type="transmembrane region" description="Helical" evidence="3">
    <location>
        <begin position="276"/>
        <end position="295"/>
    </location>
</feature>
<feature type="transmembrane region" description="Helical" evidence="3">
    <location>
        <begin position="352"/>
        <end position="371"/>
    </location>
</feature>
<gene>
    <name evidence="6" type="primary">LOC108625688</name>
</gene>
<keyword evidence="1" id="KW-0238">DNA-binding</keyword>
<feature type="transmembrane region" description="Helical" evidence="3">
    <location>
        <begin position="315"/>
        <end position="332"/>
    </location>
</feature>
<dbReference type="PANTHER" id="PTHR13356:SF0">
    <property type="entry name" value="SOSS COMPLEX SUBUNIT B HOMOLOG"/>
    <property type="match status" value="1"/>
</dbReference>
<dbReference type="CDD" id="cd04491">
    <property type="entry name" value="SoSSB_OBF"/>
    <property type="match status" value="1"/>
</dbReference>
<evidence type="ECO:0000256" key="3">
    <source>
        <dbReference type="SAM" id="Phobius"/>
    </source>
</evidence>
<feature type="compositionally biased region" description="Low complexity" evidence="2">
    <location>
        <begin position="128"/>
        <end position="143"/>
    </location>
</feature>
<evidence type="ECO:0000256" key="1">
    <source>
        <dbReference type="ARBA" id="ARBA00023125"/>
    </source>
</evidence>
<dbReference type="SUPFAM" id="SSF50249">
    <property type="entry name" value="Nucleic acid-binding proteins"/>
    <property type="match status" value="1"/>
</dbReference>
<reference evidence="6" key="1">
    <citation type="submission" date="2025-08" db="UniProtKB">
        <authorList>
            <consortium name="RefSeq"/>
        </authorList>
    </citation>
    <scope>IDENTIFICATION</scope>
    <source>
        <tissue evidence="6">Whole body</tissue>
    </source>
</reference>
<sequence>MEYVLIKDIRPGQKNINVVFIVLEVGHPTITKENREVRTFKVADSTACMNVSIWDEPGQLLVPGDIVRLTKGYASVWRQCLTLYSGKNGDIQKIGEFCMVINEQLNMSEPNPALAQQMINQSGSGPPGSNVNNSITNNGNANNIAGQPGRQPLGFHYPLIVVICHLLIKFLFAASIRCIKTCWGKQQQLKLPLQSIIGTIMPLGIASGLDVGLSNWAISLITISLYTMTKSTAIIFILGFALFMKLEKKSWSLTCIVVMISVGLFMFTYKSTQFEIFGFVICLLASFSSGIRWTMSQLIMQKSKFGMKSPIDMMYYMQLWMLVPITPVMLWFEGPQVYRDFITIDWNDIQSISMTVTAVLGSAIIAFHMEVMEFLVITYTSSLTLSIIGIIKEICILILAVEWKGDQMSGINFLGLLMCLCGIIIHTVKKVLSSRNKKVETLEMQVNSLSSNSLKHDDGIDTNFPLLTQKSTSLTNLLNAEFSSEEDDIIKHDENSTQVLSNILQRREQ</sequence>
<evidence type="ECO:0000313" key="6">
    <source>
        <dbReference type="RefSeq" id="XP_026669981.1"/>
    </source>
</evidence>
<feature type="transmembrane region" description="Helical" evidence="3">
    <location>
        <begin position="250"/>
        <end position="270"/>
    </location>
</feature>
<dbReference type="GO" id="GO:0005694">
    <property type="term" value="C:chromosome"/>
    <property type="evidence" value="ECO:0007669"/>
    <property type="project" value="UniProtKB-ARBA"/>
</dbReference>
<dbReference type="RefSeq" id="XP_026669981.1">
    <property type="nucleotide sequence ID" value="XM_026814180.1"/>
</dbReference>
<keyword evidence="5" id="KW-1185">Reference proteome</keyword>
<evidence type="ECO:0000256" key="2">
    <source>
        <dbReference type="SAM" id="MobiDB-lite"/>
    </source>
</evidence>
<dbReference type="Pfam" id="PF03151">
    <property type="entry name" value="TPT"/>
    <property type="match status" value="1"/>
</dbReference>
<feature type="transmembrane region" description="Helical" evidence="3">
    <location>
        <begin position="215"/>
        <end position="243"/>
    </location>
</feature>
<dbReference type="GO" id="GO:0003677">
    <property type="term" value="F:DNA binding"/>
    <property type="evidence" value="ECO:0007669"/>
    <property type="project" value="UniProtKB-KW"/>
</dbReference>
<accession>A0AAJ7WB77</accession>
<dbReference type="GO" id="GO:0010212">
    <property type="term" value="P:response to ionizing radiation"/>
    <property type="evidence" value="ECO:0007669"/>
    <property type="project" value="TreeGrafter"/>
</dbReference>
<dbReference type="FunFam" id="2.40.50.140:FF:000072">
    <property type="entry name" value="SOSS complex subunit B2"/>
    <property type="match status" value="1"/>
</dbReference>
<feature type="transmembrane region" description="Helical" evidence="3">
    <location>
        <begin position="157"/>
        <end position="179"/>
    </location>
</feature>
<keyword evidence="3" id="KW-0812">Transmembrane</keyword>
<keyword evidence="3" id="KW-1133">Transmembrane helix</keyword>
<feature type="domain" description="Sugar phosphate transporter" evidence="4">
    <location>
        <begin position="155"/>
        <end position="425"/>
    </location>
</feature>
<feature type="transmembrane region" description="Helical" evidence="3">
    <location>
        <begin position="383"/>
        <end position="403"/>
    </location>
</feature>
<proteinExistence type="predicted"/>
<name>A0AAJ7WB77_9HYME</name>
<dbReference type="Proteomes" id="UP000694925">
    <property type="component" value="Unplaced"/>
</dbReference>
<feature type="transmembrane region" description="Helical" evidence="3">
    <location>
        <begin position="191"/>
        <end position="209"/>
    </location>
</feature>
<dbReference type="InterPro" id="IPR051231">
    <property type="entry name" value="SOSS-B"/>
</dbReference>
<dbReference type="InterPro" id="IPR012340">
    <property type="entry name" value="NA-bd_OB-fold"/>
</dbReference>
<evidence type="ECO:0000259" key="4">
    <source>
        <dbReference type="Pfam" id="PF03151"/>
    </source>
</evidence>
<dbReference type="InterPro" id="IPR004853">
    <property type="entry name" value="Sugar_P_trans_dom"/>
</dbReference>
<dbReference type="GeneID" id="108625688"/>
<feature type="region of interest" description="Disordered" evidence="2">
    <location>
        <begin position="120"/>
        <end position="143"/>
    </location>
</feature>
<dbReference type="Gene3D" id="2.40.50.140">
    <property type="entry name" value="Nucleic acid-binding proteins"/>
    <property type="match status" value="1"/>
</dbReference>
<dbReference type="GO" id="GO:0044818">
    <property type="term" value="P:mitotic G2/M transition checkpoint"/>
    <property type="evidence" value="ECO:0007669"/>
    <property type="project" value="TreeGrafter"/>
</dbReference>
<dbReference type="PANTHER" id="PTHR13356">
    <property type="entry name" value="OB FOLD NUCLEIC ACID BINDING PROTEIN-RELATED"/>
    <property type="match status" value="1"/>
</dbReference>
<evidence type="ECO:0000313" key="5">
    <source>
        <dbReference type="Proteomes" id="UP000694925"/>
    </source>
</evidence>
<dbReference type="AlphaFoldDB" id="A0AAJ7WB77"/>
<organism evidence="5 6">
    <name type="scientific">Ceratina calcarata</name>
    <dbReference type="NCBI Taxonomy" id="156304"/>
    <lineage>
        <taxon>Eukaryota</taxon>
        <taxon>Metazoa</taxon>
        <taxon>Ecdysozoa</taxon>
        <taxon>Arthropoda</taxon>
        <taxon>Hexapoda</taxon>
        <taxon>Insecta</taxon>
        <taxon>Pterygota</taxon>
        <taxon>Neoptera</taxon>
        <taxon>Endopterygota</taxon>
        <taxon>Hymenoptera</taxon>
        <taxon>Apocrita</taxon>
        <taxon>Aculeata</taxon>
        <taxon>Apoidea</taxon>
        <taxon>Anthophila</taxon>
        <taxon>Apidae</taxon>
        <taxon>Ceratina</taxon>
        <taxon>Zadontomerus</taxon>
    </lineage>
</organism>
<protein>
    <submittedName>
        <fullName evidence="6">Solute carrier family 35 member C2-like isoform X2</fullName>
    </submittedName>
</protein>
<feature type="transmembrane region" description="Helical" evidence="3">
    <location>
        <begin position="409"/>
        <end position="428"/>
    </location>
</feature>
<keyword evidence="3" id="KW-0472">Membrane</keyword>
<dbReference type="GO" id="GO:0000724">
    <property type="term" value="P:double-strand break repair via homologous recombination"/>
    <property type="evidence" value="ECO:0007669"/>
    <property type="project" value="TreeGrafter"/>
</dbReference>
<dbReference type="GO" id="GO:0070876">
    <property type="term" value="C:SOSS complex"/>
    <property type="evidence" value="ECO:0007669"/>
    <property type="project" value="TreeGrafter"/>
</dbReference>